<dbReference type="CDD" id="cd04433">
    <property type="entry name" value="AFD_class_I"/>
    <property type="match status" value="1"/>
</dbReference>
<organism evidence="4 5">
    <name type="scientific">Streptomyces lucensis JCM 4490</name>
    <dbReference type="NCBI Taxonomy" id="1306176"/>
    <lineage>
        <taxon>Bacteria</taxon>
        <taxon>Bacillati</taxon>
        <taxon>Actinomycetota</taxon>
        <taxon>Actinomycetes</taxon>
        <taxon>Kitasatosporales</taxon>
        <taxon>Streptomycetaceae</taxon>
        <taxon>Streptomyces</taxon>
    </lineage>
</organism>
<dbReference type="Gene3D" id="3.40.50.12780">
    <property type="entry name" value="N-terminal domain of ligase-like"/>
    <property type="match status" value="1"/>
</dbReference>
<dbReference type="RefSeq" id="WP_190016080.1">
    <property type="nucleotide sequence ID" value="NZ_BMUE01000006.1"/>
</dbReference>
<evidence type="ECO:0000259" key="3">
    <source>
        <dbReference type="Pfam" id="PF00501"/>
    </source>
</evidence>
<dbReference type="InterPro" id="IPR016163">
    <property type="entry name" value="Ald_DH_C"/>
</dbReference>
<evidence type="ECO:0000259" key="2">
    <source>
        <dbReference type="Pfam" id="PF00171"/>
    </source>
</evidence>
<keyword evidence="1" id="KW-0560">Oxidoreductase</keyword>
<dbReference type="InterPro" id="IPR042099">
    <property type="entry name" value="ANL_N_sf"/>
</dbReference>
<dbReference type="InterPro" id="IPR016162">
    <property type="entry name" value="Ald_DH_N"/>
</dbReference>
<dbReference type="Gene3D" id="3.30.300.30">
    <property type="match status" value="1"/>
</dbReference>
<reference evidence="4" key="2">
    <citation type="submission" date="2020-09" db="EMBL/GenBank/DDBJ databases">
        <authorList>
            <person name="Sun Q."/>
            <person name="Ohkuma M."/>
        </authorList>
    </citation>
    <scope>NUCLEOTIDE SEQUENCE</scope>
    <source>
        <strain evidence="4">JCM 4490</strain>
    </source>
</reference>
<dbReference type="SUPFAM" id="SSF56801">
    <property type="entry name" value="Acetyl-CoA synthetase-like"/>
    <property type="match status" value="1"/>
</dbReference>
<comment type="caution">
    <text evidence="4">The sequence shown here is derived from an EMBL/GenBank/DDBJ whole genome shotgun (WGS) entry which is preliminary data.</text>
</comment>
<dbReference type="InterPro" id="IPR050237">
    <property type="entry name" value="ATP-dep_AMP-bd_enzyme"/>
</dbReference>
<dbReference type="PANTHER" id="PTHR43767">
    <property type="entry name" value="LONG-CHAIN-FATTY-ACID--COA LIGASE"/>
    <property type="match status" value="1"/>
</dbReference>
<evidence type="ECO:0000256" key="1">
    <source>
        <dbReference type="ARBA" id="ARBA00023002"/>
    </source>
</evidence>
<protein>
    <recommendedName>
        <fullName evidence="6">Acyl-CoA synthetase (AMP-forming)/AMP-acid ligase II</fullName>
    </recommendedName>
</protein>
<dbReference type="GO" id="GO:0016878">
    <property type="term" value="F:acid-thiol ligase activity"/>
    <property type="evidence" value="ECO:0007669"/>
    <property type="project" value="UniProtKB-ARBA"/>
</dbReference>
<dbReference type="SUPFAM" id="SSF53720">
    <property type="entry name" value="ALDH-like"/>
    <property type="match status" value="1"/>
</dbReference>
<dbReference type="Gene3D" id="3.40.605.10">
    <property type="entry name" value="Aldehyde Dehydrogenase, Chain A, domain 1"/>
    <property type="match status" value="1"/>
</dbReference>
<dbReference type="InterPro" id="IPR045851">
    <property type="entry name" value="AMP-bd_C_sf"/>
</dbReference>
<evidence type="ECO:0008006" key="6">
    <source>
        <dbReference type="Google" id="ProtNLM"/>
    </source>
</evidence>
<dbReference type="AlphaFoldDB" id="A0A918J6Z8"/>
<evidence type="ECO:0000313" key="5">
    <source>
        <dbReference type="Proteomes" id="UP000620224"/>
    </source>
</evidence>
<keyword evidence="5" id="KW-1185">Reference proteome</keyword>
<dbReference type="Pfam" id="PF00501">
    <property type="entry name" value="AMP-binding"/>
    <property type="match status" value="1"/>
</dbReference>
<dbReference type="InterPro" id="IPR000873">
    <property type="entry name" value="AMP-dep_synth/lig_dom"/>
</dbReference>
<dbReference type="EMBL" id="BMUE01000006">
    <property type="protein sequence ID" value="GGW53247.1"/>
    <property type="molecule type" value="Genomic_DNA"/>
</dbReference>
<dbReference type="GO" id="GO:0016620">
    <property type="term" value="F:oxidoreductase activity, acting on the aldehyde or oxo group of donors, NAD or NADP as acceptor"/>
    <property type="evidence" value="ECO:0007669"/>
    <property type="project" value="InterPro"/>
</dbReference>
<dbReference type="PANTHER" id="PTHR43767:SF1">
    <property type="entry name" value="NONRIBOSOMAL PEPTIDE SYNTHASE PES1 (EUROFUNG)-RELATED"/>
    <property type="match status" value="1"/>
</dbReference>
<feature type="domain" description="Aldehyde dehydrogenase" evidence="2">
    <location>
        <begin position="474"/>
        <end position="853"/>
    </location>
</feature>
<dbReference type="InterPro" id="IPR015590">
    <property type="entry name" value="Aldehyde_DH_dom"/>
</dbReference>
<gene>
    <name evidence="4" type="ORF">GCM10010503_33030</name>
</gene>
<sequence length="886" mass="97788">MLISRNESSRSWREVRASCASVIRELESRGVDGSHRVLLSAANSTASVLTTLALMEMGVSVGLVDRGVTPNQFARLVEEADADFFVSDHEEEAPAFARLDARWIPLHALDTAPAADDTQAELSFDRWARRSDALIVWTSGSLGRPKGVVRSGSSVLANVSRTQDRMRYTETDVLLPLLPFTHQYGLSILLLWWQAKASLVLLPSRRTDLALEAIVDLGVTVVDSVPAVYEGMLRLLDRGRVSTALLESVRMWCVGGEPLQDDLQRRFTERLGRPLLDGYGSSEAGNIALAAPDNPHHCGRPLGGITVTVVDEEDRPVPAGQVGEVIVHTPDLMVGMLEPGGRVREHQRTVHRTQDLGFLDEHGNLRVLGRKAAVHRFGNTLYPDAITAKASECGRPVRVVPVEDGRFGTDLVFVVADPEERPAAHWRRAFAELVAEYEQPNKVLVVPEFPEHTNGKANLTALRYMAQAALRSGRAEEEKQAASAARPAGPAIPFADRITVLQDVARLLSERRPEVLRILTEVSNHRTAADEIDASIEALEGAVAEVSRYSPPAARRIGVLMPSNIPLYGYILYVVIPSLYSQEIVFRPSRMIDAQTRALHKLISTVHDLPLVLDGSGQREFLDNVGKKSDVLVFTGSYENAEMIREQLPEQTVFCFFGQGINPYVVGADADLNRAVDGLVRVRMLNSGQDCFGPDVVFVHTSVSAQFCNLLSRRVEALRLGTPDDATADYSAMFYDEAFEATLDYLRGKREFVAAGGRIDFVDRHVRPTVLIHPTDTPFLPPEMFAPVFNVVPFSSEEWLDEVLRHPYYAERAMAATVFGSLPKTVEALRERHMVSVDQTLIDIEDGNKPFGGRGIRANYIAVGRKRHTEPLLLSKAVADYLPGRS</sequence>
<accession>A0A918J6Z8</accession>
<dbReference type="Pfam" id="PF00171">
    <property type="entry name" value="Aldedh"/>
    <property type="match status" value="1"/>
</dbReference>
<evidence type="ECO:0000313" key="4">
    <source>
        <dbReference type="EMBL" id="GGW53247.1"/>
    </source>
</evidence>
<feature type="domain" description="AMP-dependent synthetase/ligase" evidence="3">
    <location>
        <begin position="7"/>
        <end position="335"/>
    </location>
</feature>
<reference evidence="4" key="1">
    <citation type="journal article" date="2014" name="Int. J. Syst. Evol. Microbiol.">
        <title>Complete genome sequence of Corynebacterium casei LMG S-19264T (=DSM 44701T), isolated from a smear-ripened cheese.</title>
        <authorList>
            <consortium name="US DOE Joint Genome Institute (JGI-PGF)"/>
            <person name="Walter F."/>
            <person name="Albersmeier A."/>
            <person name="Kalinowski J."/>
            <person name="Ruckert C."/>
        </authorList>
    </citation>
    <scope>NUCLEOTIDE SEQUENCE</scope>
    <source>
        <strain evidence="4">JCM 4490</strain>
    </source>
</reference>
<proteinExistence type="predicted"/>
<dbReference type="InterPro" id="IPR016161">
    <property type="entry name" value="Ald_DH/histidinol_DH"/>
</dbReference>
<dbReference type="Gene3D" id="3.40.309.10">
    <property type="entry name" value="Aldehyde Dehydrogenase, Chain A, domain 2"/>
    <property type="match status" value="1"/>
</dbReference>
<name>A0A918J6Z8_9ACTN</name>
<dbReference type="Proteomes" id="UP000620224">
    <property type="component" value="Unassembled WGS sequence"/>
</dbReference>